<gene>
    <name evidence="2" type="ORF">C1SCF055_LOCUS42186</name>
</gene>
<feature type="transmembrane region" description="Helical" evidence="1">
    <location>
        <begin position="121"/>
        <end position="138"/>
    </location>
</feature>
<organism evidence="2">
    <name type="scientific">Cladocopium goreaui</name>
    <dbReference type="NCBI Taxonomy" id="2562237"/>
    <lineage>
        <taxon>Eukaryota</taxon>
        <taxon>Sar</taxon>
        <taxon>Alveolata</taxon>
        <taxon>Dinophyceae</taxon>
        <taxon>Suessiales</taxon>
        <taxon>Symbiodiniaceae</taxon>
        <taxon>Cladocopium</taxon>
    </lineage>
</organism>
<dbReference type="OrthoDB" id="10618679at2759"/>
<reference evidence="2" key="1">
    <citation type="submission" date="2022-10" db="EMBL/GenBank/DDBJ databases">
        <authorList>
            <person name="Chen Y."/>
            <person name="Dougan E. K."/>
            <person name="Chan C."/>
            <person name="Rhodes N."/>
            <person name="Thang M."/>
        </authorList>
    </citation>
    <scope>NUCLEOTIDE SEQUENCE</scope>
</reference>
<dbReference type="AlphaFoldDB" id="A0A9P1GMF5"/>
<dbReference type="EMBL" id="CAMXCT030006642">
    <property type="protein sequence ID" value="CAL4804860.1"/>
    <property type="molecule type" value="Genomic_DNA"/>
</dbReference>
<keyword evidence="1" id="KW-0812">Transmembrane</keyword>
<dbReference type="EMBL" id="CAMXCT010006642">
    <property type="protein sequence ID" value="CAI4017548.1"/>
    <property type="molecule type" value="Genomic_DNA"/>
</dbReference>
<name>A0A9P1GMF5_9DINO</name>
<keyword evidence="4" id="KW-1185">Reference proteome</keyword>
<proteinExistence type="predicted"/>
<feature type="transmembrane region" description="Helical" evidence="1">
    <location>
        <begin position="163"/>
        <end position="185"/>
    </location>
</feature>
<reference evidence="3 4" key="2">
    <citation type="submission" date="2024-05" db="EMBL/GenBank/DDBJ databases">
        <authorList>
            <person name="Chen Y."/>
            <person name="Shah S."/>
            <person name="Dougan E. K."/>
            <person name="Thang M."/>
            <person name="Chan C."/>
        </authorList>
    </citation>
    <scope>NUCLEOTIDE SEQUENCE [LARGE SCALE GENOMIC DNA]</scope>
</reference>
<evidence type="ECO:0000256" key="1">
    <source>
        <dbReference type="SAM" id="Phobius"/>
    </source>
</evidence>
<sequence length="461" mass="51977">MKCHEPEVVHWYMCFLLQVTCENFEISQGCNLSQGVIFAAWQRPSGSFVSGAQEDRGWPVHEDVASTFWTNGAADWVQLSALGLITWWLVSYFVMLYVAIRLWDANPQASKDAIAQGTLRHAVGIALVVLAYFSGWGSPRRGGWFYGPYCPYGEEQDADRLTFSYWCFLSCAVLHVTICTVAAMFHSVVVRRALYPEHIVVVSRSQVWVQRVWRSCLAKCSVLPGTDDLRLKTWKQAGNEAGTQAEANRGTIQSLGYSFYAKLKAQAFWKEVDFGYLQLPGVCNLSLGYILKIQDGDLKPLKEGSVQVYQVLSRINAPMSRIRAPIERADADHCDQVEVPKEKEKKMQSKRGDPIAELRRGHRVVLRAPPGDNASSDAACFFSNLLLLVNSACVRLEKRVRMLPQHELEKLCHDCYTLSTSHLSRPELSTLHMPRLFCHQAKSDLSGLSCSTYYLFLFELG</sequence>
<dbReference type="Proteomes" id="UP001152797">
    <property type="component" value="Unassembled WGS sequence"/>
</dbReference>
<dbReference type="EMBL" id="CAMXCT020006642">
    <property type="protein sequence ID" value="CAL1170923.1"/>
    <property type="molecule type" value="Genomic_DNA"/>
</dbReference>
<keyword evidence="1" id="KW-0472">Membrane</keyword>
<feature type="transmembrane region" description="Helical" evidence="1">
    <location>
        <begin position="76"/>
        <end position="100"/>
    </location>
</feature>
<comment type="caution">
    <text evidence="2">The sequence shown here is derived from an EMBL/GenBank/DDBJ whole genome shotgun (WGS) entry which is preliminary data.</text>
</comment>
<keyword evidence="1" id="KW-1133">Transmembrane helix</keyword>
<evidence type="ECO:0000313" key="2">
    <source>
        <dbReference type="EMBL" id="CAI4017548.1"/>
    </source>
</evidence>
<evidence type="ECO:0000313" key="4">
    <source>
        <dbReference type="Proteomes" id="UP001152797"/>
    </source>
</evidence>
<protein>
    <submittedName>
        <fullName evidence="2">Uncharacterized protein</fullName>
    </submittedName>
</protein>
<accession>A0A9P1GMF5</accession>
<evidence type="ECO:0000313" key="3">
    <source>
        <dbReference type="EMBL" id="CAL4804860.1"/>
    </source>
</evidence>